<name>A0A7J6KIS6_PEROL</name>
<proteinExistence type="predicted"/>
<feature type="non-terminal residue" evidence="1">
    <location>
        <position position="1"/>
    </location>
</feature>
<feature type="non-terminal residue" evidence="1">
    <location>
        <position position="192"/>
    </location>
</feature>
<sequence>VPNKACTSPGVYQLSLYQLSLAPPVGLRWYDFDMAICEGYEDDDALVESPQPTTRVKEAIESATVPIRALKFTKDFTNTAPRALVVPPLAATPSSPQGEIYPTPEGASARSRPVSNYYLPAAGGGISVTDQVSAIEEPIREGVVSPGDRHKAATAAKGLPQISPPYKGLSDSRRFSWLKATIRKVLRAAAAD</sequence>
<evidence type="ECO:0000313" key="2">
    <source>
        <dbReference type="Proteomes" id="UP000572268"/>
    </source>
</evidence>
<accession>A0A7J6KIS6</accession>
<organism evidence="1 2">
    <name type="scientific">Perkinsus olseni</name>
    <name type="common">Perkinsus atlanticus</name>
    <dbReference type="NCBI Taxonomy" id="32597"/>
    <lineage>
        <taxon>Eukaryota</taxon>
        <taxon>Sar</taxon>
        <taxon>Alveolata</taxon>
        <taxon>Perkinsozoa</taxon>
        <taxon>Perkinsea</taxon>
        <taxon>Perkinsida</taxon>
        <taxon>Perkinsidae</taxon>
        <taxon>Perkinsus</taxon>
    </lineage>
</organism>
<evidence type="ECO:0000313" key="1">
    <source>
        <dbReference type="EMBL" id="KAF4647038.1"/>
    </source>
</evidence>
<comment type="caution">
    <text evidence="1">The sequence shown here is derived from an EMBL/GenBank/DDBJ whole genome shotgun (WGS) entry which is preliminary data.</text>
</comment>
<dbReference type="EMBL" id="JABANN010002896">
    <property type="protein sequence ID" value="KAF4647038.1"/>
    <property type="molecule type" value="Genomic_DNA"/>
</dbReference>
<dbReference type="AlphaFoldDB" id="A0A7J6KIS6"/>
<dbReference type="Proteomes" id="UP000572268">
    <property type="component" value="Unassembled WGS sequence"/>
</dbReference>
<protein>
    <submittedName>
        <fullName evidence="1">Uncharacterized protein</fullName>
    </submittedName>
</protein>
<gene>
    <name evidence="1" type="ORF">FOL46_004743</name>
</gene>
<reference evidence="1 2" key="1">
    <citation type="submission" date="2020-04" db="EMBL/GenBank/DDBJ databases">
        <title>Perkinsus olseni comparative genomics.</title>
        <authorList>
            <person name="Bogema D.R."/>
        </authorList>
    </citation>
    <scope>NUCLEOTIDE SEQUENCE [LARGE SCALE GENOMIC DNA]</scope>
    <source>
        <strain evidence="1">ATCC PRA-31</strain>
    </source>
</reference>